<reference evidence="3" key="1">
    <citation type="journal article" date="2017" name="Front. Plant Sci.">
        <title>Climate Clever Clovers: New Paradigm to Reduce the Environmental Footprint of Ruminants by Breeding Low Methanogenic Forages Utilizing Haplotype Variation.</title>
        <authorList>
            <person name="Kaur P."/>
            <person name="Appels R."/>
            <person name="Bayer P.E."/>
            <person name="Keeble-Gagnere G."/>
            <person name="Wang J."/>
            <person name="Hirakawa H."/>
            <person name="Shirasawa K."/>
            <person name="Vercoe P."/>
            <person name="Stefanova K."/>
            <person name="Durmic Z."/>
            <person name="Nichols P."/>
            <person name="Revell C."/>
            <person name="Isobe S.N."/>
            <person name="Edwards D."/>
            <person name="Erskine W."/>
        </authorList>
    </citation>
    <scope>NUCLEOTIDE SEQUENCE [LARGE SCALE GENOMIC DNA]</scope>
    <source>
        <strain evidence="3">cv. Daliak</strain>
    </source>
</reference>
<sequence length="69" mass="7631">MPNPNPRETASTVTVPLPPSPTTPPATALAGASMHRLPKDSEDSHRWRGHELNSFAKHKLFIEWAFGQD</sequence>
<dbReference type="AlphaFoldDB" id="A0A2Z6LWP7"/>
<keyword evidence="3" id="KW-1185">Reference proteome</keyword>
<dbReference type="EMBL" id="DF973285">
    <property type="protein sequence ID" value="GAU24134.1"/>
    <property type="molecule type" value="Genomic_DNA"/>
</dbReference>
<dbReference type="Proteomes" id="UP000242715">
    <property type="component" value="Unassembled WGS sequence"/>
</dbReference>
<evidence type="ECO:0000256" key="1">
    <source>
        <dbReference type="SAM" id="MobiDB-lite"/>
    </source>
</evidence>
<evidence type="ECO:0000313" key="3">
    <source>
        <dbReference type="Proteomes" id="UP000242715"/>
    </source>
</evidence>
<gene>
    <name evidence="2" type="ORF">TSUD_83690</name>
</gene>
<organism evidence="2 3">
    <name type="scientific">Trifolium subterraneum</name>
    <name type="common">Subterranean clover</name>
    <dbReference type="NCBI Taxonomy" id="3900"/>
    <lineage>
        <taxon>Eukaryota</taxon>
        <taxon>Viridiplantae</taxon>
        <taxon>Streptophyta</taxon>
        <taxon>Embryophyta</taxon>
        <taxon>Tracheophyta</taxon>
        <taxon>Spermatophyta</taxon>
        <taxon>Magnoliopsida</taxon>
        <taxon>eudicotyledons</taxon>
        <taxon>Gunneridae</taxon>
        <taxon>Pentapetalae</taxon>
        <taxon>rosids</taxon>
        <taxon>fabids</taxon>
        <taxon>Fabales</taxon>
        <taxon>Fabaceae</taxon>
        <taxon>Papilionoideae</taxon>
        <taxon>50 kb inversion clade</taxon>
        <taxon>NPAAA clade</taxon>
        <taxon>Hologalegina</taxon>
        <taxon>IRL clade</taxon>
        <taxon>Trifolieae</taxon>
        <taxon>Trifolium</taxon>
    </lineage>
</organism>
<feature type="region of interest" description="Disordered" evidence="1">
    <location>
        <begin position="1"/>
        <end position="29"/>
    </location>
</feature>
<proteinExistence type="predicted"/>
<accession>A0A2Z6LWP7</accession>
<name>A0A2Z6LWP7_TRISU</name>
<evidence type="ECO:0000313" key="2">
    <source>
        <dbReference type="EMBL" id="GAU24134.1"/>
    </source>
</evidence>
<protein>
    <submittedName>
        <fullName evidence="2">Uncharacterized protein</fullName>
    </submittedName>
</protein>